<accession>C3YC08</accession>
<comment type="subcellular location">
    <subcellularLocation>
        <location evidence="1">Secreted</location>
    </subcellularLocation>
</comment>
<keyword evidence="4" id="KW-0677">Repeat</keyword>
<evidence type="ECO:0000256" key="1">
    <source>
        <dbReference type="ARBA" id="ARBA00004613"/>
    </source>
</evidence>
<dbReference type="InParanoid" id="C3YC08"/>
<dbReference type="InterPro" id="IPR008373">
    <property type="entry name" value="Saposin"/>
</dbReference>
<evidence type="ECO:0000256" key="4">
    <source>
        <dbReference type="ARBA" id="ARBA00022737"/>
    </source>
</evidence>
<dbReference type="PRINTS" id="PR01797">
    <property type="entry name" value="SAPOSIN"/>
</dbReference>
<dbReference type="EMBL" id="GG666499">
    <property type="protein sequence ID" value="EEN62183.1"/>
    <property type="molecule type" value="Genomic_DNA"/>
</dbReference>
<dbReference type="InterPro" id="IPR007856">
    <property type="entry name" value="SapB_1"/>
</dbReference>
<dbReference type="InterPro" id="IPR051428">
    <property type="entry name" value="Sphingo_Act-Surfact_Prot"/>
</dbReference>
<gene>
    <name evidence="8" type="ORF">BRAFLDRAFT_126493</name>
</gene>
<dbReference type="SUPFAM" id="SSF47862">
    <property type="entry name" value="Saposin"/>
    <property type="match status" value="1"/>
</dbReference>
<dbReference type="Pfam" id="PF03489">
    <property type="entry name" value="SapB_2"/>
    <property type="match status" value="1"/>
</dbReference>
<keyword evidence="2" id="KW-0964">Secreted</keyword>
<dbReference type="STRING" id="7739.C3YC08"/>
<dbReference type="SMART" id="SM00741">
    <property type="entry name" value="SapB"/>
    <property type="match status" value="1"/>
</dbReference>
<dbReference type="GO" id="GO:0006665">
    <property type="term" value="P:sphingolipid metabolic process"/>
    <property type="evidence" value="ECO:0007669"/>
    <property type="project" value="InterPro"/>
</dbReference>
<dbReference type="InterPro" id="IPR008139">
    <property type="entry name" value="SaposinB_dom"/>
</dbReference>
<dbReference type="InterPro" id="IPR008138">
    <property type="entry name" value="SapB_2"/>
</dbReference>
<evidence type="ECO:0000256" key="2">
    <source>
        <dbReference type="ARBA" id="ARBA00022525"/>
    </source>
</evidence>
<dbReference type="eggNOG" id="KOG1340">
    <property type="taxonomic scope" value="Eukaryota"/>
</dbReference>
<dbReference type="AlphaFoldDB" id="C3YC08"/>
<dbReference type="FunFam" id="1.10.225.10:FF:000002">
    <property type="entry name" value="prosaposin isoform X2"/>
    <property type="match status" value="1"/>
</dbReference>
<organism>
    <name type="scientific">Branchiostoma floridae</name>
    <name type="common">Florida lancelet</name>
    <name type="synonym">Amphioxus</name>
    <dbReference type="NCBI Taxonomy" id="7739"/>
    <lineage>
        <taxon>Eukaryota</taxon>
        <taxon>Metazoa</taxon>
        <taxon>Chordata</taxon>
        <taxon>Cephalochordata</taxon>
        <taxon>Leptocardii</taxon>
        <taxon>Amphioxiformes</taxon>
        <taxon>Branchiostomatidae</taxon>
        <taxon>Branchiostoma</taxon>
    </lineage>
</organism>
<name>C3YC08_BRAFL</name>
<keyword evidence="5" id="KW-1015">Disulfide bond</keyword>
<feature type="domain" description="Saposin B-type" evidence="7">
    <location>
        <begin position="295"/>
        <end position="376"/>
    </location>
</feature>
<dbReference type="PANTHER" id="PTHR11480">
    <property type="entry name" value="SAPOSIN-RELATED"/>
    <property type="match status" value="1"/>
</dbReference>
<dbReference type="GO" id="GO:0005576">
    <property type="term" value="C:extracellular region"/>
    <property type="evidence" value="ECO:0007669"/>
    <property type="project" value="UniProtKB-SubCell"/>
</dbReference>
<dbReference type="PANTHER" id="PTHR11480:SF3">
    <property type="entry name" value="BCDNA.GH08312"/>
    <property type="match status" value="1"/>
</dbReference>
<keyword evidence="3" id="KW-0732">Signal</keyword>
<evidence type="ECO:0000259" key="7">
    <source>
        <dbReference type="PROSITE" id="PS50015"/>
    </source>
</evidence>
<sequence>MVWEFDKDLCITIILSNFILGTILPSSSHLNRIRITVSPMIKYLFSECSTEMAESAIKHTSDLERRLEASVPGGREKKLLTRQVIQHIKGAASASPDQFAPEIQTVASLNATLASAHLVLGISRPAPFDHKFCTWAKQQPDLTTPFDEATLQRMDPIQKNSEVTRTLTSCCYISDDEPIIDQCMSSVREKVLDELCWEQEVVETGLPLLDASVVSEFPVGLKTIMSYKDDIPAHPCCHKSHTNRYSCFSQEWFGFEAHRDTYDHTAEIAQYKEMFAQLESKIVTLAQEMGQTEAAGLSCETCQLSLSYVDKMLQYNATKKEITTALNEVCSYVPAQIGGECTDLMKQYRPEIIQLLLQHVQPDIICKDLRLCISSNVARLAKGRCDCYRTGM</sequence>
<dbReference type="InterPro" id="IPR011001">
    <property type="entry name" value="Saposin-like"/>
</dbReference>
<evidence type="ECO:0000256" key="6">
    <source>
        <dbReference type="ARBA" id="ARBA00023180"/>
    </source>
</evidence>
<protein>
    <recommendedName>
        <fullName evidence="7">Saposin B-type domain-containing protein</fullName>
    </recommendedName>
</protein>
<reference evidence="8" key="1">
    <citation type="journal article" date="2008" name="Nature">
        <title>The amphioxus genome and the evolution of the chordate karyotype.</title>
        <authorList>
            <consortium name="US DOE Joint Genome Institute (JGI-PGF)"/>
            <person name="Putnam N.H."/>
            <person name="Butts T."/>
            <person name="Ferrier D.E.K."/>
            <person name="Furlong R.F."/>
            <person name="Hellsten U."/>
            <person name="Kawashima T."/>
            <person name="Robinson-Rechavi M."/>
            <person name="Shoguchi E."/>
            <person name="Terry A."/>
            <person name="Yu J.-K."/>
            <person name="Benito-Gutierrez E.L."/>
            <person name="Dubchak I."/>
            <person name="Garcia-Fernandez J."/>
            <person name="Gibson-Brown J.J."/>
            <person name="Grigoriev I.V."/>
            <person name="Horton A.C."/>
            <person name="de Jong P.J."/>
            <person name="Jurka J."/>
            <person name="Kapitonov V.V."/>
            <person name="Kohara Y."/>
            <person name="Kuroki Y."/>
            <person name="Lindquist E."/>
            <person name="Lucas S."/>
            <person name="Osoegawa K."/>
            <person name="Pennacchio L.A."/>
            <person name="Salamov A.A."/>
            <person name="Satou Y."/>
            <person name="Sauka-Spengler T."/>
            <person name="Schmutz J."/>
            <person name="Shin-I T."/>
            <person name="Toyoda A."/>
            <person name="Bronner-Fraser M."/>
            <person name="Fujiyama A."/>
            <person name="Holland L.Z."/>
            <person name="Holland P.W.H."/>
            <person name="Satoh N."/>
            <person name="Rokhsar D.S."/>
        </authorList>
    </citation>
    <scope>NUCLEOTIDE SEQUENCE [LARGE SCALE GENOMIC DNA]</scope>
    <source>
        <strain evidence="8">S238N-H82</strain>
        <tissue evidence="8">Testes</tissue>
    </source>
</reference>
<dbReference type="GO" id="GO:0016020">
    <property type="term" value="C:membrane"/>
    <property type="evidence" value="ECO:0007669"/>
    <property type="project" value="GOC"/>
</dbReference>
<dbReference type="GO" id="GO:0005764">
    <property type="term" value="C:lysosome"/>
    <property type="evidence" value="ECO:0007669"/>
    <property type="project" value="InterPro"/>
</dbReference>
<proteinExistence type="predicted"/>
<dbReference type="Pfam" id="PF05184">
    <property type="entry name" value="SapB_1"/>
    <property type="match status" value="1"/>
</dbReference>
<evidence type="ECO:0000256" key="3">
    <source>
        <dbReference type="ARBA" id="ARBA00022729"/>
    </source>
</evidence>
<evidence type="ECO:0000313" key="8">
    <source>
        <dbReference type="EMBL" id="EEN62183.1"/>
    </source>
</evidence>
<dbReference type="Gene3D" id="1.10.225.10">
    <property type="entry name" value="Saposin-like"/>
    <property type="match status" value="1"/>
</dbReference>
<dbReference type="PROSITE" id="PS50015">
    <property type="entry name" value="SAP_B"/>
    <property type="match status" value="1"/>
</dbReference>
<keyword evidence="6" id="KW-0325">Glycoprotein</keyword>
<evidence type="ECO:0000256" key="5">
    <source>
        <dbReference type="ARBA" id="ARBA00023157"/>
    </source>
</evidence>